<proteinExistence type="predicted"/>
<evidence type="ECO:0000313" key="2">
    <source>
        <dbReference type="Proteomes" id="UP000596977"/>
    </source>
</evidence>
<comment type="caution">
    <text evidence="1">The sequence shown here is derived from an EMBL/GenBank/DDBJ whole genome shotgun (WGS) entry which is preliminary data.</text>
</comment>
<dbReference type="Pfam" id="PF05284">
    <property type="entry name" value="DUF736"/>
    <property type="match status" value="1"/>
</dbReference>
<protein>
    <recommendedName>
        <fullName evidence="3">DUF736 domain-containing protein</fullName>
    </recommendedName>
</protein>
<dbReference type="RefSeq" id="WP_127074175.1">
    <property type="nucleotide sequence ID" value="NZ_BMKB01000003.1"/>
</dbReference>
<dbReference type="Proteomes" id="UP000596977">
    <property type="component" value="Unassembled WGS sequence"/>
</dbReference>
<sequence>MTKIGQFTREDTGFTGHLHTLTLYREICIVPAEPSDVSGAPDYRIFHGADDLAPEIGAAWTRTSEKAGEFLSVLIDDPALPETIRAHLFCNGADKTSWSLHWSRSPKRDGKD</sequence>
<organism evidence="1 2">
    <name type="scientific">Pelagibacterium lentulum</name>
    <dbReference type="NCBI Taxonomy" id="2029865"/>
    <lineage>
        <taxon>Bacteria</taxon>
        <taxon>Pseudomonadati</taxon>
        <taxon>Pseudomonadota</taxon>
        <taxon>Alphaproteobacteria</taxon>
        <taxon>Hyphomicrobiales</taxon>
        <taxon>Devosiaceae</taxon>
        <taxon>Pelagibacterium</taxon>
    </lineage>
</organism>
<dbReference type="InterPro" id="IPR007948">
    <property type="entry name" value="DUF736"/>
</dbReference>
<dbReference type="EMBL" id="BMKB01000003">
    <property type="protein sequence ID" value="GGA48778.1"/>
    <property type="molecule type" value="Genomic_DNA"/>
</dbReference>
<dbReference type="AlphaFoldDB" id="A0A916RAP0"/>
<evidence type="ECO:0000313" key="1">
    <source>
        <dbReference type="EMBL" id="GGA48778.1"/>
    </source>
</evidence>
<accession>A0A916RAP0</accession>
<gene>
    <name evidence="1" type="ORF">GCM10011499_18260</name>
</gene>
<keyword evidence="2" id="KW-1185">Reference proteome</keyword>
<evidence type="ECO:0008006" key="3">
    <source>
        <dbReference type="Google" id="ProtNLM"/>
    </source>
</evidence>
<name>A0A916RAP0_9HYPH</name>
<reference evidence="1 2" key="1">
    <citation type="journal article" date="2014" name="Int. J. Syst. Evol. Microbiol.">
        <title>Complete genome sequence of Corynebacterium casei LMG S-19264T (=DSM 44701T), isolated from a smear-ripened cheese.</title>
        <authorList>
            <consortium name="US DOE Joint Genome Institute (JGI-PGF)"/>
            <person name="Walter F."/>
            <person name="Albersmeier A."/>
            <person name="Kalinowski J."/>
            <person name="Ruckert C."/>
        </authorList>
    </citation>
    <scope>NUCLEOTIDE SEQUENCE [LARGE SCALE GENOMIC DNA]</scope>
    <source>
        <strain evidence="1 2">CGMCC 1.15896</strain>
    </source>
</reference>
<dbReference type="OrthoDB" id="9811595at2"/>